<feature type="domain" description="TonB-dependent receptor plug" evidence="2">
    <location>
        <begin position="119"/>
        <end position="216"/>
    </location>
</feature>
<proteinExistence type="predicted"/>
<dbReference type="SUPFAM" id="SSF56935">
    <property type="entry name" value="Porins"/>
    <property type="match status" value="1"/>
</dbReference>
<dbReference type="InterPro" id="IPR023997">
    <property type="entry name" value="TonB-dep_OMP_SusC/RagA_CS"/>
</dbReference>
<organism evidence="3 4">
    <name type="scientific">Aduncisulcus paluster</name>
    <dbReference type="NCBI Taxonomy" id="2918883"/>
    <lineage>
        <taxon>Eukaryota</taxon>
        <taxon>Metamonada</taxon>
        <taxon>Carpediemonas-like organisms</taxon>
        <taxon>Aduncisulcus</taxon>
    </lineage>
</organism>
<accession>A0ABQ5K5L8</accession>
<sequence length="328" mass="36220">MECKFQDEVIMVVDRELEPILKEQKEKITINGKVIDNDGLALPGVTVIVKGSFLGTTTDVNGNYKIVVPAKAEVLVYSFVGMINQEIILGDKTEINVTLQSAAEKLKEIVVTGYQKIEKRKLSSSVITVNAEQIKEGGALSVDNMLQGKIAGLSVVNNTSTPGVAPKIRIRGASSISGNREPVWVVDGVILEDPRIDVLKDASATAIYGVKAANGVIVITTKKGKIGPAKVQYSTNFTFNERPSYKNLNRMNSKERIDVSKEAVERGLLYNQPPAHVSYEGALYDFYAKKISYTEFLEKVKFFEEQNTDWLDILFRNSVSQKHNLSIS</sequence>
<dbReference type="Gene3D" id="2.60.40.1120">
    <property type="entry name" value="Carboxypeptidase-like, regulatory domain"/>
    <property type="match status" value="1"/>
</dbReference>
<keyword evidence="1" id="KW-0732">Signal</keyword>
<dbReference type="NCBIfam" id="TIGR04057">
    <property type="entry name" value="SusC_RagA_signa"/>
    <property type="match status" value="1"/>
</dbReference>
<comment type="caution">
    <text evidence="3">The sequence shown here is derived from an EMBL/GenBank/DDBJ whole genome shotgun (WGS) entry which is preliminary data.</text>
</comment>
<evidence type="ECO:0000256" key="1">
    <source>
        <dbReference type="ARBA" id="ARBA00022729"/>
    </source>
</evidence>
<dbReference type="PANTHER" id="PTHR30069">
    <property type="entry name" value="TONB-DEPENDENT OUTER MEMBRANE RECEPTOR"/>
    <property type="match status" value="1"/>
</dbReference>
<dbReference type="EMBL" id="BQXS01007467">
    <property type="protein sequence ID" value="GKT27820.1"/>
    <property type="molecule type" value="Genomic_DNA"/>
</dbReference>
<dbReference type="PANTHER" id="PTHR30069:SF29">
    <property type="entry name" value="HEMOGLOBIN AND HEMOGLOBIN-HAPTOGLOBIN-BINDING PROTEIN 1-RELATED"/>
    <property type="match status" value="1"/>
</dbReference>
<evidence type="ECO:0000259" key="2">
    <source>
        <dbReference type="Pfam" id="PF07715"/>
    </source>
</evidence>
<name>A0ABQ5K5L8_9EUKA</name>
<dbReference type="Gene3D" id="2.170.130.10">
    <property type="entry name" value="TonB-dependent receptor, plug domain"/>
    <property type="match status" value="1"/>
</dbReference>
<dbReference type="Pfam" id="PF13715">
    <property type="entry name" value="CarbopepD_reg_2"/>
    <property type="match status" value="1"/>
</dbReference>
<evidence type="ECO:0000313" key="3">
    <source>
        <dbReference type="EMBL" id="GKT27820.1"/>
    </source>
</evidence>
<dbReference type="InterPro" id="IPR012910">
    <property type="entry name" value="Plug_dom"/>
</dbReference>
<dbReference type="Proteomes" id="UP001057375">
    <property type="component" value="Unassembled WGS sequence"/>
</dbReference>
<evidence type="ECO:0000313" key="4">
    <source>
        <dbReference type="Proteomes" id="UP001057375"/>
    </source>
</evidence>
<dbReference type="InterPro" id="IPR008969">
    <property type="entry name" value="CarboxyPept-like_regulatory"/>
</dbReference>
<gene>
    <name evidence="3" type="ORF">ADUPG1_004794</name>
</gene>
<reference evidence="3" key="1">
    <citation type="submission" date="2022-03" db="EMBL/GenBank/DDBJ databases">
        <title>Draft genome sequence of Aduncisulcus paluster, a free-living microaerophilic Fornicata.</title>
        <authorList>
            <person name="Yuyama I."/>
            <person name="Kume K."/>
            <person name="Tamura T."/>
            <person name="Inagaki Y."/>
            <person name="Hashimoto T."/>
        </authorList>
    </citation>
    <scope>NUCLEOTIDE SEQUENCE</scope>
    <source>
        <strain evidence="3">NY0171</strain>
    </source>
</reference>
<keyword evidence="4" id="KW-1185">Reference proteome</keyword>
<protein>
    <submittedName>
        <fullName evidence="3">SusC/RagA family TonB-linked outer membrane protein</fullName>
    </submittedName>
</protein>
<dbReference type="SUPFAM" id="SSF49464">
    <property type="entry name" value="Carboxypeptidase regulatory domain-like"/>
    <property type="match status" value="1"/>
</dbReference>
<dbReference type="Pfam" id="PF07715">
    <property type="entry name" value="Plug"/>
    <property type="match status" value="1"/>
</dbReference>
<dbReference type="InterPro" id="IPR039426">
    <property type="entry name" value="TonB-dep_rcpt-like"/>
</dbReference>
<feature type="non-terminal residue" evidence="3">
    <location>
        <position position="328"/>
    </location>
</feature>
<dbReference type="PROSITE" id="PS52016">
    <property type="entry name" value="TONB_DEPENDENT_REC_3"/>
    <property type="match status" value="1"/>
</dbReference>
<dbReference type="InterPro" id="IPR037066">
    <property type="entry name" value="Plug_dom_sf"/>
</dbReference>